<evidence type="ECO:0000256" key="2">
    <source>
        <dbReference type="ARBA" id="ARBA00023125"/>
    </source>
</evidence>
<dbReference type="Proteomes" id="UP000261223">
    <property type="component" value="Unassembled WGS sequence"/>
</dbReference>
<evidence type="ECO:0000256" key="1">
    <source>
        <dbReference type="ARBA" id="ARBA00008857"/>
    </source>
</evidence>
<accession>A0A3E4UMR6</accession>
<organism evidence="5 6">
    <name type="scientific">Bacteroides stercoris</name>
    <dbReference type="NCBI Taxonomy" id="46506"/>
    <lineage>
        <taxon>Bacteria</taxon>
        <taxon>Pseudomonadati</taxon>
        <taxon>Bacteroidota</taxon>
        <taxon>Bacteroidia</taxon>
        <taxon>Bacteroidales</taxon>
        <taxon>Bacteroidaceae</taxon>
        <taxon>Bacteroides</taxon>
    </lineage>
</organism>
<gene>
    <name evidence="5" type="ORF">DXC34_11850</name>
</gene>
<evidence type="ECO:0000313" key="6">
    <source>
        <dbReference type="Proteomes" id="UP000261223"/>
    </source>
</evidence>
<evidence type="ECO:0000313" key="5">
    <source>
        <dbReference type="EMBL" id="RGM12329.1"/>
    </source>
</evidence>
<dbReference type="PANTHER" id="PTHR30349:SF64">
    <property type="entry name" value="PROPHAGE INTEGRASE INTD-RELATED"/>
    <property type="match status" value="1"/>
</dbReference>
<dbReference type="RefSeq" id="WP_117742041.1">
    <property type="nucleotide sequence ID" value="NZ_QSSV01000015.1"/>
</dbReference>
<dbReference type="CDD" id="cd01185">
    <property type="entry name" value="INTN1_C_like"/>
    <property type="match status" value="1"/>
</dbReference>
<dbReference type="EMBL" id="QSSV01000015">
    <property type="protein sequence ID" value="RGM12329.1"/>
    <property type="molecule type" value="Genomic_DNA"/>
</dbReference>
<name>A0A3E4UMR6_BACSE</name>
<dbReference type="AlphaFoldDB" id="A0A3E4UMR6"/>
<dbReference type="InterPro" id="IPR011010">
    <property type="entry name" value="DNA_brk_join_enz"/>
</dbReference>
<dbReference type="Pfam" id="PF00589">
    <property type="entry name" value="Phage_integrase"/>
    <property type="match status" value="1"/>
</dbReference>
<sequence length="447" mass="51718">MSKKDFFYCKDVIRFSLKNATKPISTIRLRMNLHGERLTFYLPVEYKIQPKHWDKEMGCAIEDSKRNPDLKGNIRLQLILRNINKEIEKTTNALIKVLEEMKLHEIYPSVDAVRTKLREELNQATKEKRMFADFISFMEYYISLCKDGTILNSKGGRLAAGTIQSYASTLKIVKQYCANRRIKLRLDGVTVNFYNDFVKFMNEASHSRGKYKPNAIGKFVKSIKAMLRYAYENNYTANDDFKRREFKVYKENVETVYLTEKELDNLYNLELNEGESCVRDSFIVSSYTGLRYSDIARLQQKHLDFDNKLLTIVTQKTNTLVVIPMHPKVEAIFRKYGNQPPAVQSNQSTNRILKKLCRKAGITNFVSVVETSGGIKHEITHEKCDMVTSHTARRSFATNAYRAGIPSLSIMQITGHSTETSFMKYIRISKEENAIALSKHTFFRANV</sequence>
<dbReference type="InterPro" id="IPR010998">
    <property type="entry name" value="Integrase_recombinase_N"/>
</dbReference>
<dbReference type="Gene3D" id="1.10.150.130">
    <property type="match status" value="1"/>
</dbReference>
<dbReference type="InterPro" id="IPR050090">
    <property type="entry name" value="Tyrosine_recombinase_XerCD"/>
</dbReference>
<dbReference type="InterPro" id="IPR013762">
    <property type="entry name" value="Integrase-like_cat_sf"/>
</dbReference>
<comment type="caution">
    <text evidence="5">The sequence shown here is derived from an EMBL/GenBank/DDBJ whole genome shotgun (WGS) entry which is preliminary data.</text>
</comment>
<dbReference type="GO" id="GO:0006310">
    <property type="term" value="P:DNA recombination"/>
    <property type="evidence" value="ECO:0007669"/>
    <property type="project" value="UniProtKB-KW"/>
</dbReference>
<dbReference type="Pfam" id="PF13102">
    <property type="entry name" value="Phage_int_SAM_5"/>
    <property type="match status" value="1"/>
</dbReference>
<feature type="domain" description="Tyr recombinase" evidence="4">
    <location>
        <begin position="253"/>
        <end position="438"/>
    </location>
</feature>
<keyword evidence="2" id="KW-0238">DNA-binding</keyword>
<evidence type="ECO:0000259" key="4">
    <source>
        <dbReference type="PROSITE" id="PS51898"/>
    </source>
</evidence>
<dbReference type="PROSITE" id="PS51898">
    <property type="entry name" value="TYR_RECOMBINASE"/>
    <property type="match status" value="1"/>
</dbReference>
<dbReference type="InterPro" id="IPR002104">
    <property type="entry name" value="Integrase_catalytic"/>
</dbReference>
<keyword evidence="3" id="KW-0233">DNA recombination</keyword>
<dbReference type="GO" id="GO:0015074">
    <property type="term" value="P:DNA integration"/>
    <property type="evidence" value="ECO:0007669"/>
    <property type="project" value="InterPro"/>
</dbReference>
<comment type="similarity">
    <text evidence="1">Belongs to the 'phage' integrase family.</text>
</comment>
<dbReference type="PANTHER" id="PTHR30349">
    <property type="entry name" value="PHAGE INTEGRASE-RELATED"/>
    <property type="match status" value="1"/>
</dbReference>
<evidence type="ECO:0000256" key="3">
    <source>
        <dbReference type="ARBA" id="ARBA00023172"/>
    </source>
</evidence>
<reference evidence="5 6" key="1">
    <citation type="submission" date="2018-08" db="EMBL/GenBank/DDBJ databases">
        <title>A genome reference for cultivated species of the human gut microbiota.</title>
        <authorList>
            <person name="Zou Y."/>
            <person name="Xue W."/>
            <person name="Luo G."/>
        </authorList>
    </citation>
    <scope>NUCLEOTIDE SEQUENCE [LARGE SCALE GENOMIC DNA]</scope>
    <source>
        <strain evidence="5 6">TF03-6</strain>
    </source>
</reference>
<dbReference type="SUPFAM" id="SSF56349">
    <property type="entry name" value="DNA breaking-rejoining enzymes"/>
    <property type="match status" value="1"/>
</dbReference>
<protein>
    <submittedName>
        <fullName evidence="5">Site-specific integrase</fullName>
    </submittedName>
</protein>
<dbReference type="InterPro" id="IPR025269">
    <property type="entry name" value="SAM-like_dom"/>
</dbReference>
<dbReference type="Gene3D" id="1.10.443.10">
    <property type="entry name" value="Intergrase catalytic core"/>
    <property type="match status" value="1"/>
</dbReference>
<proteinExistence type="inferred from homology"/>
<dbReference type="GO" id="GO:0003677">
    <property type="term" value="F:DNA binding"/>
    <property type="evidence" value="ECO:0007669"/>
    <property type="project" value="UniProtKB-KW"/>
</dbReference>